<gene>
    <name evidence="1" type="ORF">D0Y65_053537</name>
</gene>
<sequence>MNMEGNECTTMGEEDLTINALRKEYLNGNFFKALSHVQEIHANCKVLLRTHDQRAGLELMDIMVVYQE</sequence>
<dbReference type="InterPro" id="IPR010490">
    <property type="entry name" value="COG6"/>
</dbReference>
<accession>A0A445F2E1</accession>
<dbReference type="EMBL" id="QZWG01000020">
    <property type="protein sequence ID" value="RZB42969.1"/>
    <property type="molecule type" value="Genomic_DNA"/>
</dbReference>
<dbReference type="GO" id="GO:0017119">
    <property type="term" value="C:Golgi transport complex"/>
    <property type="evidence" value="ECO:0007669"/>
    <property type="project" value="InterPro"/>
</dbReference>
<dbReference type="AlphaFoldDB" id="A0A445F2E1"/>
<reference evidence="1 2" key="1">
    <citation type="submission" date="2018-09" db="EMBL/GenBank/DDBJ databases">
        <title>A high-quality reference genome of wild soybean provides a powerful tool to mine soybean genomes.</title>
        <authorList>
            <person name="Xie M."/>
            <person name="Chung C.Y.L."/>
            <person name="Li M.-W."/>
            <person name="Wong F.-L."/>
            <person name="Chan T.-F."/>
            <person name="Lam H.-M."/>
        </authorList>
    </citation>
    <scope>NUCLEOTIDE SEQUENCE [LARGE SCALE GENOMIC DNA]</scope>
    <source>
        <strain evidence="2">cv. W05</strain>
        <tissue evidence="1">Hypocotyl of etiolated seedlings</tissue>
    </source>
</reference>
<proteinExistence type="predicted"/>
<keyword evidence="2" id="KW-1185">Reference proteome</keyword>
<comment type="caution">
    <text evidence="1">The sequence shown here is derived from an EMBL/GenBank/DDBJ whole genome shotgun (WGS) entry which is preliminary data.</text>
</comment>
<dbReference type="Proteomes" id="UP000289340">
    <property type="component" value="Chromosome 20"/>
</dbReference>
<protein>
    <submittedName>
        <fullName evidence="1">Uncharacterized protein</fullName>
    </submittedName>
</protein>
<name>A0A445F2E1_GLYSO</name>
<dbReference type="PANTHER" id="PTHR21506">
    <property type="entry name" value="COMPONENT OF OLIGOMERIC GOLGI COMPLEX 6"/>
    <property type="match status" value="1"/>
</dbReference>
<dbReference type="PANTHER" id="PTHR21506:SF0">
    <property type="entry name" value="CONSERVED OLIGOMERIC GOLGI COMPLEX SUBUNIT 6"/>
    <property type="match status" value="1"/>
</dbReference>
<evidence type="ECO:0000313" key="1">
    <source>
        <dbReference type="EMBL" id="RZB42969.1"/>
    </source>
</evidence>
<dbReference type="GO" id="GO:0006891">
    <property type="term" value="P:intra-Golgi vesicle-mediated transport"/>
    <property type="evidence" value="ECO:0007669"/>
    <property type="project" value="InterPro"/>
</dbReference>
<evidence type="ECO:0000313" key="2">
    <source>
        <dbReference type="Proteomes" id="UP000289340"/>
    </source>
</evidence>
<organism evidence="1 2">
    <name type="scientific">Glycine soja</name>
    <name type="common">Wild soybean</name>
    <dbReference type="NCBI Taxonomy" id="3848"/>
    <lineage>
        <taxon>Eukaryota</taxon>
        <taxon>Viridiplantae</taxon>
        <taxon>Streptophyta</taxon>
        <taxon>Embryophyta</taxon>
        <taxon>Tracheophyta</taxon>
        <taxon>Spermatophyta</taxon>
        <taxon>Magnoliopsida</taxon>
        <taxon>eudicotyledons</taxon>
        <taxon>Gunneridae</taxon>
        <taxon>Pentapetalae</taxon>
        <taxon>rosids</taxon>
        <taxon>fabids</taxon>
        <taxon>Fabales</taxon>
        <taxon>Fabaceae</taxon>
        <taxon>Papilionoideae</taxon>
        <taxon>50 kb inversion clade</taxon>
        <taxon>NPAAA clade</taxon>
        <taxon>indigoferoid/millettioid clade</taxon>
        <taxon>Phaseoleae</taxon>
        <taxon>Glycine</taxon>
        <taxon>Glycine subgen. Soja</taxon>
    </lineage>
</organism>